<protein>
    <submittedName>
        <fullName evidence="5">IS21-like element helper ATPase IstB</fullName>
    </submittedName>
</protein>
<dbReference type="SUPFAM" id="SSF52540">
    <property type="entry name" value="P-loop containing nucleoside triphosphate hydrolases"/>
    <property type="match status" value="1"/>
</dbReference>
<proteinExistence type="inferred from homology"/>
<evidence type="ECO:0000256" key="2">
    <source>
        <dbReference type="ARBA" id="ARBA00022741"/>
    </source>
</evidence>
<sequence length="249" mass="28395">MLQQQTLAGLSELKLPGMAKAFQQQLDNPDATSLSFEVRLAQLIEAEQQERTQRKQDRMMRDARLKHGSACMEDIDYKANRGLDRSYLSTLANCEWIERHQFMLISGPTGVGKTWLACAFACQAVRKGYSVLYKRFSQLVEELDIARRDGSLPKLRSQLAKAKLLVLDDWAMVPLTTGSLYELLELIDDRCGISSLLVTSQLPVSQWHEYIGEPTLADAIMDRIIHRAHRLELHGESMRKLYRAVKEDT</sequence>
<dbReference type="InterPro" id="IPR027417">
    <property type="entry name" value="P-loop_NTPase"/>
</dbReference>
<dbReference type="PANTHER" id="PTHR30050">
    <property type="entry name" value="CHROMOSOMAL REPLICATION INITIATOR PROTEIN DNAA"/>
    <property type="match status" value="1"/>
</dbReference>
<gene>
    <name evidence="5" type="primary">istB</name>
    <name evidence="5" type="ORF">JYB85_17915</name>
</gene>
<evidence type="ECO:0000313" key="6">
    <source>
        <dbReference type="Proteomes" id="UP000663207"/>
    </source>
</evidence>
<evidence type="ECO:0000256" key="1">
    <source>
        <dbReference type="ARBA" id="ARBA00008059"/>
    </source>
</evidence>
<dbReference type="InterPro" id="IPR002611">
    <property type="entry name" value="IstB_ATP-bd"/>
</dbReference>
<dbReference type="RefSeq" id="WP_207380375.1">
    <property type="nucleotide sequence ID" value="NZ_CP071502.1"/>
</dbReference>
<evidence type="ECO:0000313" key="5">
    <source>
        <dbReference type="EMBL" id="QSX37104.1"/>
    </source>
</evidence>
<dbReference type="Gene3D" id="3.40.50.300">
    <property type="entry name" value="P-loop containing nucleotide triphosphate hydrolases"/>
    <property type="match status" value="1"/>
</dbReference>
<dbReference type="InterPro" id="IPR047661">
    <property type="entry name" value="IstB"/>
</dbReference>
<keyword evidence="3" id="KW-0067">ATP-binding</keyword>
<keyword evidence="6" id="KW-1185">Reference proteome</keyword>
<keyword evidence="2" id="KW-0547">Nucleotide-binding</keyword>
<reference evidence="5 6" key="1">
    <citation type="submission" date="2021-03" db="EMBL/GenBank/DDBJ databases">
        <title>Novel species identification of genus Shewanella.</title>
        <authorList>
            <person name="Liu G."/>
            <person name="Zhang Q."/>
        </authorList>
    </citation>
    <scope>NUCLEOTIDE SEQUENCE [LARGE SCALE GENOMIC DNA]</scope>
    <source>
        <strain evidence="5 6">FJAT-52962</strain>
    </source>
</reference>
<dbReference type="NCBIfam" id="NF038214">
    <property type="entry name" value="IS21_help_AAA"/>
    <property type="match status" value="1"/>
</dbReference>
<evidence type="ECO:0000259" key="4">
    <source>
        <dbReference type="SMART" id="SM00382"/>
    </source>
</evidence>
<dbReference type="EMBL" id="CP071502">
    <property type="protein sequence ID" value="QSX37104.1"/>
    <property type="molecule type" value="Genomic_DNA"/>
</dbReference>
<feature type="domain" description="AAA+ ATPase" evidence="4">
    <location>
        <begin position="99"/>
        <end position="230"/>
    </location>
</feature>
<dbReference type="Proteomes" id="UP000663207">
    <property type="component" value="Chromosome"/>
</dbReference>
<dbReference type="SMART" id="SM00382">
    <property type="entry name" value="AAA"/>
    <property type="match status" value="1"/>
</dbReference>
<dbReference type="Pfam" id="PF01695">
    <property type="entry name" value="IstB_IS21"/>
    <property type="match status" value="1"/>
</dbReference>
<dbReference type="PANTHER" id="PTHR30050:SF4">
    <property type="entry name" value="ATP-BINDING PROTEIN RV3427C IN INSERTION SEQUENCE-RELATED"/>
    <property type="match status" value="1"/>
</dbReference>
<accession>A0ABX7R072</accession>
<name>A0ABX7R072_9GAMM</name>
<dbReference type="InterPro" id="IPR003593">
    <property type="entry name" value="AAA+_ATPase"/>
</dbReference>
<evidence type="ECO:0000256" key="3">
    <source>
        <dbReference type="ARBA" id="ARBA00022840"/>
    </source>
</evidence>
<dbReference type="InterPro" id="IPR028350">
    <property type="entry name" value="DNAC/IstB-like"/>
</dbReference>
<dbReference type="PIRSF" id="PIRSF003073">
    <property type="entry name" value="DNAC_TnpB_IstB"/>
    <property type="match status" value="1"/>
</dbReference>
<organism evidence="5 6">
    <name type="scientific">Shewanella sedimentimangrovi</name>
    <dbReference type="NCBI Taxonomy" id="2814293"/>
    <lineage>
        <taxon>Bacteria</taxon>
        <taxon>Pseudomonadati</taxon>
        <taxon>Pseudomonadota</taxon>
        <taxon>Gammaproteobacteria</taxon>
        <taxon>Alteromonadales</taxon>
        <taxon>Shewanellaceae</taxon>
        <taxon>Shewanella</taxon>
    </lineage>
</organism>
<comment type="similarity">
    <text evidence="1">Belongs to the IS21/IS1162 putative ATP-binding protein family.</text>
</comment>
<dbReference type="CDD" id="cd00009">
    <property type="entry name" value="AAA"/>
    <property type="match status" value="1"/>
</dbReference>